<protein>
    <submittedName>
        <fullName evidence="1">Uncharacterized protein</fullName>
    </submittedName>
</protein>
<name>A0A4Y2JQP5_ARAVE</name>
<dbReference type="AlphaFoldDB" id="A0A4Y2JQP5"/>
<organism evidence="1 2">
    <name type="scientific">Araneus ventricosus</name>
    <name type="common">Orbweaver spider</name>
    <name type="synonym">Epeira ventricosa</name>
    <dbReference type="NCBI Taxonomy" id="182803"/>
    <lineage>
        <taxon>Eukaryota</taxon>
        <taxon>Metazoa</taxon>
        <taxon>Ecdysozoa</taxon>
        <taxon>Arthropoda</taxon>
        <taxon>Chelicerata</taxon>
        <taxon>Arachnida</taxon>
        <taxon>Araneae</taxon>
        <taxon>Araneomorphae</taxon>
        <taxon>Entelegynae</taxon>
        <taxon>Araneoidea</taxon>
        <taxon>Araneidae</taxon>
        <taxon>Araneus</taxon>
    </lineage>
</organism>
<dbReference type="OrthoDB" id="6436892at2759"/>
<evidence type="ECO:0000313" key="1">
    <source>
        <dbReference type="EMBL" id="GBM91466.1"/>
    </source>
</evidence>
<dbReference type="EMBL" id="BGPR01003707">
    <property type="protein sequence ID" value="GBM91466.1"/>
    <property type="molecule type" value="Genomic_DNA"/>
</dbReference>
<sequence>MQRRILLQVISGHRTISYKAVFAISGFPPIDIFIVHNRDFKIATKTSITNNQDICLPVSKMPHPSEQSPIDLVTYYQNIEDNPVVCFTDGRKINSKVGLVFVVSQDHIETEVHQFRIRDECSVFQAELL</sequence>
<keyword evidence="2" id="KW-1185">Reference proteome</keyword>
<dbReference type="Proteomes" id="UP000499080">
    <property type="component" value="Unassembled WGS sequence"/>
</dbReference>
<reference evidence="1 2" key="1">
    <citation type="journal article" date="2019" name="Sci. Rep.">
        <title>Orb-weaving spider Araneus ventricosus genome elucidates the spidroin gene catalogue.</title>
        <authorList>
            <person name="Kono N."/>
            <person name="Nakamura H."/>
            <person name="Ohtoshi R."/>
            <person name="Moran D.A.P."/>
            <person name="Shinohara A."/>
            <person name="Yoshida Y."/>
            <person name="Fujiwara M."/>
            <person name="Mori M."/>
            <person name="Tomita M."/>
            <person name="Arakawa K."/>
        </authorList>
    </citation>
    <scope>NUCLEOTIDE SEQUENCE [LARGE SCALE GENOMIC DNA]</scope>
</reference>
<accession>A0A4Y2JQP5</accession>
<evidence type="ECO:0000313" key="2">
    <source>
        <dbReference type="Proteomes" id="UP000499080"/>
    </source>
</evidence>
<comment type="caution">
    <text evidence="1">The sequence shown here is derived from an EMBL/GenBank/DDBJ whole genome shotgun (WGS) entry which is preliminary data.</text>
</comment>
<proteinExistence type="predicted"/>
<gene>
    <name evidence="1" type="ORF">AVEN_52166_1</name>
</gene>